<dbReference type="AlphaFoldDB" id="A0A914WLU5"/>
<feature type="compositionally biased region" description="Basic residues" evidence="7">
    <location>
        <begin position="56"/>
        <end position="68"/>
    </location>
</feature>
<keyword evidence="5 6" id="KW-0067">ATP-binding</keyword>
<name>A0A914WLU5_9BILA</name>
<feature type="region of interest" description="Disordered" evidence="7">
    <location>
        <begin position="56"/>
        <end position="108"/>
    </location>
</feature>
<dbReference type="InterPro" id="IPR017441">
    <property type="entry name" value="Protein_kinase_ATP_BS"/>
</dbReference>
<evidence type="ECO:0000256" key="7">
    <source>
        <dbReference type="SAM" id="MobiDB-lite"/>
    </source>
</evidence>
<evidence type="ECO:0000256" key="2">
    <source>
        <dbReference type="ARBA" id="ARBA00022679"/>
    </source>
</evidence>
<keyword evidence="4" id="KW-0418">Kinase</keyword>
<dbReference type="GO" id="GO:0005524">
    <property type="term" value="F:ATP binding"/>
    <property type="evidence" value="ECO:0007669"/>
    <property type="project" value="UniProtKB-UniRule"/>
</dbReference>
<dbReference type="WBParaSite" id="PSAMB.scaffold4522size14348.g24550.t1">
    <property type="protein sequence ID" value="PSAMB.scaffold4522size14348.g24550.t1"/>
    <property type="gene ID" value="PSAMB.scaffold4522size14348.g24550"/>
</dbReference>
<sequence length="193" mass="21165">MVVGPMAANATCTKFSDNYDIKEELGKGAFSVVRRCVQKLTGLEFAAKIINTKKLSSRGRRRRGRRARSFGWHDRPSQTTAGRPACDIDSRRPRLSATPRGNDALVASPPLSPPPPLLLLLLQRLLHGPFLSPSPPITLRRATHHRLPVDDRLLAGSLVLPSLSLSLLSHRSTSALTLSFAPRSFSNPCDNCR</sequence>
<evidence type="ECO:0000313" key="9">
    <source>
        <dbReference type="WBParaSite" id="PSAMB.scaffold4522size14348.g24550.t1"/>
    </source>
</evidence>
<evidence type="ECO:0000256" key="1">
    <source>
        <dbReference type="ARBA" id="ARBA00022527"/>
    </source>
</evidence>
<evidence type="ECO:0000256" key="5">
    <source>
        <dbReference type="ARBA" id="ARBA00022840"/>
    </source>
</evidence>
<organism evidence="8 9">
    <name type="scientific">Plectus sambesii</name>
    <dbReference type="NCBI Taxonomy" id="2011161"/>
    <lineage>
        <taxon>Eukaryota</taxon>
        <taxon>Metazoa</taxon>
        <taxon>Ecdysozoa</taxon>
        <taxon>Nematoda</taxon>
        <taxon>Chromadorea</taxon>
        <taxon>Plectida</taxon>
        <taxon>Plectina</taxon>
        <taxon>Plectoidea</taxon>
        <taxon>Plectidae</taxon>
        <taxon>Plectus</taxon>
    </lineage>
</organism>
<dbReference type="GO" id="GO:0004674">
    <property type="term" value="F:protein serine/threonine kinase activity"/>
    <property type="evidence" value="ECO:0007669"/>
    <property type="project" value="UniProtKB-KW"/>
</dbReference>
<dbReference type="GO" id="GO:0043065">
    <property type="term" value="P:positive regulation of apoptotic process"/>
    <property type="evidence" value="ECO:0007669"/>
    <property type="project" value="TreeGrafter"/>
</dbReference>
<keyword evidence="2" id="KW-0808">Transferase</keyword>
<keyword evidence="3 6" id="KW-0547">Nucleotide-binding</keyword>
<dbReference type="Gene3D" id="3.30.200.20">
    <property type="entry name" value="Phosphorylase Kinase, domain 1"/>
    <property type="match status" value="1"/>
</dbReference>
<dbReference type="GO" id="GO:0005634">
    <property type="term" value="C:nucleus"/>
    <property type="evidence" value="ECO:0007669"/>
    <property type="project" value="TreeGrafter"/>
</dbReference>
<evidence type="ECO:0000256" key="3">
    <source>
        <dbReference type="ARBA" id="ARBA00022741"/>
    </source>
</evidence>
<dbReference type="SUPFAM" id="SSF56112">
    <property type="entry name" value="Protein kinase-like (PK-like)"/>
    <property type="match status" value="1"/>
</dbReference>
<dbReference type="Proteomes" id="UP000887566">
    <property type="component" value="Unplaced"/>
</dbReference>
<dbReference type="GO" id="GO:0035556">
    <property type="term" value="P:intracellular signal transduction"/>
    <property type="evidence" value="ECO:0007669"/>
    <property type="project" value="TreeGrafter"/>
</dbReference>
<accession>A0A914WLU5</accession>
<dbReference type="InterPro" id="IPR011009">
    <property type="entry name" value="Kinase-like_dom_sf"/>
</dbReference>
<evidence type="ECO:0000256" key="6">
    <source>
        <dbReference type="PROSITE-ProRule" id="PRU10141"/>
    </source>
</evidence>
<dbReference type="PANTHER" id="PTHR24342">
    <property type="entry name" value="SERINE/THREONINE-PROTEIN KINASE 17"/>
    <property type="match status" value="1"/>
</dbReference>
<keyword evidence="8" id="KW-1185">Reference proteome</keyword>
<proteinExistence type="predicted"/>
<dbReference type="PANTHER" id="PTHR24342:SF14">
    <property type="entry name" value="DEATH-ASSOCIATED PROTEIN KINASE DAPK-1"/>
    <property type="match status" value="1"/>
</dbReference>
<dbReference type="PROSITE" id="PS00107">
    <property type="entry name" value="PROTEIN_KINASE_ATP"/>
    <property type="match status" value="1"/>
</dbReference>
<protein>
    <submittedName>
        <fullName evidence="9">Protein kinase domain-containing protein</fullName>
    </submittedName>
</protein>
<keyword evidence="1" id="KW-0723">Serine/threonine-protein kinase</keyword>
<reference evidence="9" key="1">
    <citation type="submission" date="2022-11" db="UniProtKB">
        <authorList>
            <consortium name="WormBaseParasite"/>
        </authorList>
    </citation>
    <scope>IDENTIFICATION</scope>
</reference>
<feature type="binding site" evidence="6">
    <location>
        <position position="48"/>
    </location>
    <ligand>
        <name>ATP</name>
        <dbReference type="ChEBI" id="CHEBI:30616"/>
    </ligand>
</feature>
<evidence type="ECO:0000313" key="8">
    <source>
        <dbReference type="Proteomes" id="UP000887566"/>
    </source>
</evidence>
<evidence type="ECO:0000256" key="4">
    <source>
        <dbReference type="ARBA" id="ARBA00022777"/>
    </source>
</evidence>